<sequence length="182" mass="20476">MHVKLIPLQVRGSDRSAFVDFLSGEEFPFHVRTNPSRELVEGNIDQGVYDDEDHAPYWVEHVEKGRIGTVALEDLTDDTPLFDLRLAAKFRGSGLGLEAVKAITAHVFSTMPTVNRLEGQTREDNIAMRKTFLRAGFLKEAHYRQSWPVENGAPLASVAYAILRRDWETGTTTTFAWEDLAA</sequence>
<dbReference type="PROSITE" id="PS51186">
    <property type="entry name" value="GNAT"/>
    <property type="match status" value="1"/>
</dbReference>
<gene>
    <name evidence="2" type="ORF">JQS30_15935</name>
</gene>
<feature type="domain" description="N-acetyltransferase" evidence="1">
    <location>
        <begin position="3"/>
        <end position="165"/>
    </location>
</feature>
<dbReference type="InterPro" id="IPR000182">
    <property type="entry name" value="GNAT_dom"/>
</dbReference>
<reference evidence="2" key="1">
    <citation type="submission" date="2021-02" db="EMBL/GenBank/DDBJ databases">
        <title>Natronoglycomyces albus gen. nov., sp. nov, a haloalkaliphilic actinobacterium from a soda solonchak soil.</title>
        <authorList>
            <person name="Sorokin D.Y."/>
            <person name="Khijniak T.V."/>
            <person name="Zakharycheva A.P."/>
            <person name="Boueva O.V."/>
            <person name="Ariskina E.V."/>
            <person name="Hahnke R.L."/>
            <person name="Bunk B."/>
            <person name="Sproer C."/>
            <person name="Schumann P."/>
            <person name="Evtushenko L.I."/>
            <person name="Kublanov I.V."/>
        </authorList>
    </citation>
    <scope>NUCLEOTIDE SEQUENCE</scope>
    <source>
        <strain evidence="2">DSM 106290</strain>
    </source>
</reference>
<dbReference type="Gene3D" id="3.40.630.30">
    <property type="match status" value="1"/>
</dbReference>
<dbReference type="GO" id="GO:0016747">
    <property type="term" value="F:acyltransferase activity, transferring groups other than amino-acyl groups"/>
    <property type="evidence" value="ECO:0007669"/>
    <property type="project" value="InterPro"/>
</dbReference>
<keyword evidence="3" id="KW-1185">Reference proteome</keyword>
<proteinExistence type="predicted"/>
<dbReference type="EMBL" id="CP070496">
    <property type="protein sequence ID" value="QSB05223.1"/>
    <property type="molecule type" value="Genomic_DNA"/>
</dbReference>
<dbReference type="KEGG" id="nav:JQS30_15935"/>
<dbReference type="Proteomes" id="UP000662939">
    <property type="component" value="Chromosome"/>
</dbReference>
<dbReference type="RefSeq" id="WP_213171225.1">
    <property type="nucleotide sequence ID" value="NZ_CP070496.1"/>
</dbReference>
<organism evidence="2 3">
    <name type="scientific">Natronoglycomyces albus</name>
    <dbReference type="NCBI Taxonomy" id="2811108"/>
    <lineage>
        <taxon>Bacteria</taxon>
        <taxon>Bacillati</taxon>
        <taxon>Actinomycetota</taxon>
        <taxon>Actinomycetes</taxon>
        <taxon>Glycomycetales</taxon>
        <taxon>Glycomycetaceae</taxon>
        <taxon>Natronoglycomyces</taxon>
    </lineage>
</organism>
<dbReference type="Pfam" id="PF13302">
    <property type="entry name" value="Acetyltransf_3"/>
    <property type="match status" value="1"/>
</dbReference>
<evidence type="ECO:0000313" key="3">
    <source>
        <dbReference type="Proteomes" id="UP000662939"/>
    </source>
</evidence>
<evidence type="ECO:0000259" key="1">
    <source>
        <dbReference type="PROSITE" id="PS51186"/>
    </source>
</evidence>
<evidence type="ECO:0000313" key="2">
    <source>
        <dbReference type="EMBL" id="QSB05223.1"/>
    </source>
</evidence>
<name>A0A895XNV3_9ACTN</name>
<dbReference type="InterPro" id="IPR016181">
    <property type="entry name" value="Acyl_CoA_acyltransferase"/>
</dbReference>
<protein>
    <submittedName>
        <fullName evidence="2">GNAT family N-acetyltransferase</fullName>
    </submittedName>
</protein>
<dbReference type="AlphaFoldDB" id="A0A895XNV3"/>
<accession>A0A895XNV3</accession>
<dbReference type="SUPFAM" id="SSF55729">
    <property type="entry name" value="Acyl-CoA N-acyltransferases (Nat)"/>
    <property type="match status" value="1"/>
</dbReference>